<dbReference type="AlphaFoldDB" id="A0A158CQH4"/>
<keyword evidence="4" id="KW-1185">Reference proteome</keyword>
<keyword evidence="2" id="KW-0472">Membrane</keyword>
<accession>A0A158CQH4</accession>
<comment type="caution">
    <text evidence="3">The sequence shown here is derived from an EMBL/GenBank/DDBJ whole genome shotgun (WGS) entry which is preliminary data.</text>
</comment>
<dbReference type="Proteomes" id="UP000054851">
    <property type="component" value="Unassembled WGS sequence"/>
</dbReference>
<feature type="transmembrane region" description="Helical" evidence="2">
    <location>
        <begin position="6"/>
        <end position="25"/>
    </location>
</feature>
<dbReference type="EMBL" id="FCOA02000026">
    <property type="protein sequence ID" value="SAK84501.1"/>
    <property type="molecule type" value="Genomic_DNA"/>
</dbReference>
<protein>
    <submittedName>
        <fullName evidence="3">Uncharacterized protein</fullName>
    </submittedName>
</protein>
<feature type="region of interest" description="Disordered" evidence="1">
    <location>
        <begin position="29"/>
        <end position="51"/>
    </location>
</feature>
<organism evidence="3 4">
    <name type="scientific">Caballeronia hypogeia</name>
    <dbReference type="NCBI Taxonomy" id="1777140"/>
    <lineage>
        <taxon>Bacteria</taxon>
        <taxon>Pseudomonadati</taxon>
        <taxon>Pseudomonadota</taxon>
        <taxon>Betaproteobacteria</taxon>
        <taxon>Burkholderiales</taxon>
        <taxon>Burkholderiaceae</taxon>
        <taxon>Caballeronia</taxon>
    </lineage>
</organism>
<evidence type="ECO:0000313" key="4">
    <source>
        <dbReference type="Proteomes" id="UP000054851"/>
    </source>
</evidence>
<name>A0A158CQH4_9BURK</name>
<feature type="compositionally biased region" description="Basic and acidic residues" evidence="1">
    <location>
        <begin position="34"/>
        <end position="45"/>
    </location>
</feature>
<proteinExistence type="predicted"/>
<gene>
    <name evidence="3" type="ORF">AWB79_05781</name>
</gene>
<keyword evidence="2" id="KW-1133">Transmembrane helix</keyword>
<dbReference type="RefSeq" id="WP_198399120.1">
    <property type="nucleotide sequence ID" value="NZ_FCOA02000026.1"/>
</dbReference>
<keyword evidence="2" id="KW-0812">Transmembrane</keyword>
<reference evidence="3" key="1">
    <citation type="submission" date="2016-01" db="EMBL/GenBank/DDBJ databases">
        <authorList>
            <person name="Peeters C."/>
        </authorList>
    </citation>
    <scope>NUCLEOTIDE SEQUENCE</scope>
    <source>
        <strain evidence="3">LMG 29322</strain>
    </source>
</reference>
<evidence type="ECO:0000256" key="2">
    <source>
        <dbReference type="SAM" id="Phobius"/>
    </source>
</evidence>
<evidence type="ECO:0000313" key="3">
    <source>
        <dbReference type="EMBL" id="SAK84501.1"/>
    </source>
</evidence>
<sequence>MNYLTIIAAVWAICAICAVFFIRGATQRKPVHVQSERERNADRSKHYGRTY</sequence>
<evidence type="ECO:0000256" key="1">
    <source>
        <dbReference type="SAM" id="MobiDB-lite"/>
    </source>
</evidence>